<dbReference type="NCBIfam" id="TIGR02577">
    <property type="entry name" value="cas_TM1794_Cmr2"/>
    <property type="match status" value="1"/>
</dbReference>
<dbReference type="RefSeq" id="WP_190833780.1">
    <property type="nucleotide sequence ID" value="NZ_CAWPPI010000080.1"/>
</dbReference>
<dbReference type="GO" id="GO:0051607">
    <property type="term" value="P:defense response to virus"/>
    <property type="evidence" value="ECO:0007669"/>
    <property type="project" value="UniProtKB-KW"/>
</dbReference>
<keyword evidence="1" id="KW-0547">Nucleotide-binding</keyword>
<name>A0A8J7BYB0_9CYAN</name>
<evidence type="ECO:0000313" key="5">
    <source>
        <dbReference type="Proteomes" id="UP000629098"/>
    </source>
</evidence>
<keyword evidence="5" id="KW-1185">Reference proteome</keyword>
<organism evidence="4 5">
    <name type="scientific">Iningainema tapete BLCC-T55</name>
    <dbReference type="NCBI Taxonomy" id="2748662"/>
    <lineage>
        <taxon>Bacteria</taxon>
        <taxon>Bacillati</taxon>
        <taxon>Cyanobacteriota</taxon>
        <taxon>Cyanophyceae</taxon>
        <taxon>Nostocales</taxon>
        <taxon>Scytonemataceae</taxon>
        <taxon>Iningainema tapete</taxon>
    </lineage>
</organism>
<comment type="caution">
    <text evidence="4">The sequence shown here is derived from an EMBL/GenBank/DDBJ whole genome shotgun (WGS) entry which is preliminary data.</text>
</comment>
<sequence length="783" mass="89439">MVINSNSITTAIAWCLAWGEGSQPQSDLTVLQQMRQALNNGGEVPEEVRTLVEEAKRLETLSFPETLDELKQLTEEKHPTEKEKHPILWNSKIGLVYGGATKIKQYVFEEAKLPDIRGGSALLDRINLVDLPAFFNKKPESKHNYNAQCIKIRNWLTQNVSAEHKNILEALIPELIIYSTGGNILAFCPAAFVNVLANAIEKRYTHETLTANSCAVGYTFRLLETRFGLLPDNIEETFWIEKYRQKYKEPLVEAYYGIIKNESELLEHFKNRKSFNELSTKLAILFNQRRSGNDFENRPTRRYPPMFETHPYIKRDEGEQRSTITKANQLPGEPYFSETSARKRRVGGRAKTGLSVPPQWYKDIGLEWDSGIIEGWVDKFEEFLSENSEQRHKYCGSYQLDKVKIPQSLTEIGNVSNGFIAYIYADGNNIGGYIQKYILTAKDYQEFSYDVSLATEYAVYQALADNLHPRVLTNIKKSESTNKNGDLIHPFEILTIGGDDIILIVPADRALEIAKMIGEQFEQILLKQVSFVNIQGKNVEIKRDYRVKSSEKPIDLSKCHRYSWQNTEPSQCELSTSSGVLITAYNTPIYYAQKLFEQLLKSAKKRGKKLKNVGYSGGTVDFLTMKSVTMISSNIKEFREQALTKECGAKLRLYAAPYTLHELGGLLQVVQALKEVNFPKSQLYQIRSFLESGKRTAILNYLYFRSRLKSDKAELLKKQFEDAWCKAKTNEGKIAPWMYDSGKLDPHDTEAPAYETIWREIVDLYDFIQLSDAVPISSLEVDA</sequence>
<dbReference type="InterPro" id="IPR043128">
    <property type="entry name" value="Rev_trsase/Diguanyl_cyclase"/>
</dbReference>
<evidence type="ECO:0000259" key="3">
    <source>
        <dbReference type="Pfam" id="PF22335"/>
    </source>
</evidence>
<proteinExistence type="predicted"/>
<dbReference type="InterPro" id="IPR013407">
    <property type="entry name" value="CRISPR-assoc_prot_Cmr2"/>
</dbReference>
<dbReference type="Pfam" id="PF22335">
    <property type="entry name" value="Cas10-Cmr2_palm2"/>
    <property type="match status" value="1"/>
</dbReference>
<protein>
    <submittedName>
        <fullName evidence="4">Type III-B CRISPR-associated protein Cas10/Cmr2</fullName>
    </submittedName>
</protein>
<evidence type="ECO:0000256" key="1">
    <source>
        <dbReference type="ARBA" id="ARBA00022741"/>
    </source>
</evidence>
<keyword evidence="2" id="KW-0051">Antiviral defense</keyword>
<dbReference type="EMBL" id="JACXAE010000080">
    <property type="protein sequence ID" value="MBD2775412.1"/>
    <property type="molecule type" value="Genomic_DNA"/>
</dbReference>
<evidence type="ECO:0000256" key="2">
    <source>
        <dbReference type="ARBA" id="ARBA00023118"/>
    </source>
</evidence>
<gene>
    <name evidence="4" type="primary">cas10</name>
    <name evidence="4" type="ORF">ICL16_25965</name>
</gene>
<evidence type="ECO:0000313" key="4">
    <source>
        <dbReference type="EMBL" id="MBD2775412.1"/>
    </source>
</evidence>
<reference evidence="4" key="1">
    <citation type="submission" date="2020-09" db="EMBL/GenBank/DDBJ databases">
        <title>Iningainema tapete sp. nov. (Scytonemataceae, Cyanobacteria) from greenhouses in central Florida (USA) produces two types of nodularin with biosynthetic potential for microcystin-LR and anabaenopeptins.</title>
        <authorList>
            <person name="Berthold D.E."/>
            <person name="Lefler F.W."/>
            <person name="Huang I.-S."/>
            <person name="Abdulla H."/>
            <person name="Zimba P.V."/>
            <person name="Laughinghouse H.D. IV."/>
        </authorList>
    </citation>
    <scope>NUCLEOTIDE SEQUENCE</scope>
    <source>
        <strain evidence="4">BLCCT55</strain>
    </source>
</reference>
<dbReference type="GO" id="GO:0000166">
    <property type="term" value="F:nucleotide binding"/>
    <property type="evidence" value="ECO:0007669"/>
    <property type="project" value="UniProtKB-KW"/>
</dbReference>
<dbReference type="Gene3D" id="3.30.70.270">
    <property type="match status" value="1"/>
</dbReference>
<accession>A0A8J7BYB0</accession>
<feature type="domain" description="Cas10/Cmr2 second palm" evidence="3">
    <location>
        <begin position="420"/>
        <end position="527"/>
    </location>
</feature>
<dbReference type="InterPro" id="IPR054767">
    <property type="entry name" value="Cas10-Cmr2_palm2"/>
</dbReference>
<dbReference type="Proteomes" id="UP000629098">
    <property type="component" value="Unassembled WGS sequence"/>
</dbReference>
<dbReference type="AlphaFoldDB" id="A0A8J7BYB0"/>